<gene>
    <name evidence="18" type="ORF">SAPINGB_P001008</name>
</gene>
<evidence type="ECO:0000256" key="5">
    <source>
        <dbReference type="ARBA" id="ARBA00011369"/>
    </source>
</evidence>
<comment type="function">
    <text evidence="16">Component of the coat protein complex II (COPII) which promotes the formation of transport vesicles from the endoplasmic reticulum (ER). The coat has two main functions, the physical deformation of the endoplasmic reticulum membrane into vesicles and the selection of cargo molecules. It also functions as a component of the nuclear pore complex (NPC). NPC components, collectively referred to as nucleoporins (NUPs), can play the role of both NPC structural components and of docking or interaction partners for transiently associated nuclear transport factors. SEC13 is required for efficient mRNA export from the nucleus to the cytoplasm and for correct nuclear pore biogenesis and distribution.</text>
</comment>
<keyword evidence="12" id="KW-0811">Translocation</keyword>
<dbReference type="SMART" id="SM00320">
    <property type="entry name" value="WD40"/>
    <property type="match status" value="6"/>
</dbReference>
<evidence type="ECO:0000256" key="6">
    <source>
        <dbReference type="ARBA" id="ARBA00022448"/>
    </source>
</evidence>
<evidence type="ECO:0000256" key="14">
    <source>
        <dbReference type="ARBA" id="ARBA00023242"/>
    </source>
</evidence>
<accession>A0A5E8B5C6</accession>
<dbReference type="InterPro" id="IPR015943">
    <property type="entry name" value="WD40/YVTN_repeat-like_dom_sf"/>
</dbReference>
<dbReference type="GO" id="GO:0005198">
    <property type="term" value="F:structural molecule activity"/>
    <property type="evidence" value="ECO:0007669"/>
    <property type="project" value="InterPro"/>
</dbReference>
<evidence type="ECO:0000256" key="3">
    <source>
        <dbReference type="ARBA" id="ARBA00004567"/>
    </source>
</evidence>
<evidence type="ECO:0000256" key="12">
    <source>
        <dbReference type="ARBA" id="ARBA00023010"/>
    </source>
</evidence>
<keyword evidence="10" id="KW-0931">ER-Golgi transport</keyword>
<dbReference type="InterPro" id="IPR020472">
    <property type="entry name" value="WD40_PAC1"/>
</dbReference>
<dbReference type="Pfam" id="PF00400">
    <property type="entry name" value="WD40"/>
    <property type="match status" value="5"/>
</dbReference>
<evidence type="ECO:0000256" key="11">
    <source>
        <dbReference type="ARBA" id="ARBA00022927"/>
    </source>
</evidence>
<feature type="repeat" description="WD" evidence="17">
    <location>
        <begin position="49"/>
        <end position="82"/>
    </location>
</feature>
<proteinExistence type="inferred from homology"/>
<dbReference type="OrthoDB" id="364224at2759"/>
<keyword evidence="6" id="KW-0813">Transport</keyword>
<dbReference type="GO" id="GO:0031080">
    <property type="term" value="C:nuclear pore outer ring"/>
    <property type="evidence" value="ECO:0007669"/>
    <property type="project" value="TreeGrafter"/>
</dbReference>
<feature type="repeat" description="WD" evidence="17">
    <location>
        <begin position="204"/>
        <end position="238"/>
    </location>
</feature>
<comment type="subunit">
    <text evidence="5">The COPII coat is composed of at least 5 proteins: the SEC23/24 complex, the SEC13/31 complex, and the protein SAR1. Component of the nuclear pore complex (NPC). NPC constitutes the exclusive means of nucleocytoplasmic transport. NPCs allow the passive diffusion of ions and small molecules and the active, nuclear transport receptor-mediated bidirectional transport of macromolecules such as proteins, RNAs, ribonucleoparticles (RNPs), and ribosomal subunits across the nuclear envelope. Due to its 8-fold rotational symmetry, all subunits are present with 8 copies or multiples thereof.</text>
</comment>
<dbReference type="GeneID" id="43579831"/>
<dbReference type="PANTHER" id="PTHR11024">
    <property type="entry name" value="NUCLEAR PORE COMPLEX PROTEIN SEC13 / SEH1 FAMILY MEMBER"/>
    <property type="match status" value="1"/>
</dbReference>
<organism evidence="18 19">
    <name type="scientific">Magnusiomyces paraingens</name>
    <dbReference type="NCBI Taxonomy" id="2606893"/>
    <lineage>
        <taxon>Eukaryota</taxon>
        <taxon>Fungi</taxon>
        <taxon>Dikarya</taxon>
        <taxon>Ascomycota</taxon>
        <taxon>Saccharomycotina</taxon>
        <taxon>Dipodascomycetes</taxon>
        <taxon>Dipodascales</taxon>
        <taxon>Dipodascaceae</taxon>
        <taxon>Magnusiomyces</taxon>
    </lineage>
</organism>
<evidence type="ECO:0000256" key="8">
    <source>
        <dbReference type="ARBA" id="ARBA00022737"/>
    </source>
</evidence>
<dbReference type="EMBL" id="CABVLU010000001">
    <property type="protein sequence ID" value="VVT46023.1"/>
    <property type="molecule type" value="Genomic_DNA"/>
</dbReference>
<evidence type="ECO:0000256" key="9">
    <source>
        <dbReference type="ARBA" id="ARBA00022816"/>
    </source>
</evidence>
<comment type="similarity">
    <text evidence="4">Belongs to the WD repeat SEC13 family.</text>
</comment>
<evidence type="ECO:0000256" key="4">
    <source>
        <dbReference type="ARBA" id="ARBA00010102"/>
    </source>
</evidence>
<evidence type="ECO:0000256" key="15">
    <source>
        <dbReference type="ARBA" id="ARBA00023329"/>
    </source>
</evidence>
<dbReference type="AlphaFoldDB" id="A0A5E8B5C6"/>
<dbReference type="PANTHER" id="PTHR11024:SF2">
    <property type="entry name" value="PROTEIN SEC13 HOMOLOG"/>
    <property type="match status" value="1"/>
</dbReference>
<evidence type="ECO:0000256" key="2">
    <source>
        <dbReference type="ARBA" id="ARBA00004397"/>
    </source>
</evidence>
<dbReference type="GO" id="GO:0090114">
    <property type="term" value="P:COPII-coated vesicle budding"/>
    <property type="evidence" value="ECO:0007669"/>
    <property type="project" value="TreeGrafter"/>
</dbReference>
<dbReference type="PRINTS" id="PR00320">
    <property type="entry name" value="GPROTEINBRPT"/>
</dbReference>
<dbReference type="InterPro" id="IPR037363">
    <property type="entry name" value="Sec13/Seh1_fam"/>
</dbReference>
<evidence type="ECO:0000256" key="13">
    <source>
        <dbReference type="ARBA" id="ARBA00023132"/>
    </source>
</evidence>
<evidence type="ECO:0000256" key="10">
    <source>
        <dbReference type="ARBA" id="ARBA00022892"/>
    </source>
</evidence>
<keyword evidence="14" id="KW-0539">Nucleus</keyword>
<dbReference type="PROSITE" id="PS50294">
    <property type="entry name" value="WD_REPEATS_REGION"/>
    <property type="match status" value="1"/>
</dbReference>
<evidence type="ECO:0000313" key="18">
    <source>
        <dbReference type="EMBL" id="VVT46023.1"/>
    </source>
</evidence>
<comment type="subcellular location">
    <subcellularLocation>
        <location evidence="1">Cytoplasmic vesicle</location>
        <location evidence="1">COPII-coated vesicle membrane</location>
        <topology evidence="1">Peripheral membrane protein</topology>
        <orientation evidence="1">Cytoplasmic side</orientation>
    </subcellularLocation>
    <subcellularLocation>
        <location evidence="2">Endoplasmic reticulum membrane</location>
        <topology evidence="2">Peripheral membrane protein</topology>
        <orientation evidence="2">Cytoplasmic side</orientation>
    </subcellularLocation>
    <subcellularLocation>
        <location evidence="3">Nucleus</location>
        <location evidence="3">Nuclear pore complex</location>
    </subcellularLocation>
</comment>
<dbReference type="FunFam" id="2.130.10.10:FF:000017">
    <property type="entry name" value="SEC13 homolog (S. cerevisiae)"/>
    <property type="match status" value="1"/>
</dbReference>
<dbReference type="GO" id="GO:0030127">
    <property type="term" value="C:COPII vesicle coat"/>
    <property type="evidence" value="ECO:0007669"/>
    <property type="project" value="TreeGrafter"/>
</dbReference>
<name>A0A5E8B5C6_9ASCO</name>
<dbReference type="GO" id="GO:0032527">
    <property type="term" value="P:protein exit from endoplasmic reticulum"/>
    <property type="evidence" value="ECO:0007669"/>
    <property type="project" value="TreeGrafter"/>
</dbReference>
<dbReference type="GO" id="GO:0051028">
    <property type="term" value="P:mRNA transport"/>
    <property type="evidence" value="ECO:0007669"/>
    <property type="project" value="UniProtKB-KW"/>
</dbReference>
<evidence type="ECO:0000256" key="16">
    <source>
        <dbReference type="ARBA" id="ARBA00025261"/>
    </source>
</evidence>
<keyword evidence="13" id="KW-0906">Nuclear pore complex</keyword>
<evidence type="ECO:0000313" key="19">
    <source>
        <dbReference type="Proteomes" id="UP000398389"/>
    </source>
</evidence>
<dbReference type="RefSeq" id="XP_031851622.1">
    <property type="nucleotide sequence ID" value="XM_031995731.1"/>
</dbReference>
<keyword evidence="9" id="KW-0509">mRNA transport</keyword>
<keyword evidence="15" id="KW-0968">Cytoplasmic vesicle</keyword>
<dbReference type="InterPro" id="IPR001680">
    <property type="entry name" value="WD40_rpt"/>
</dbReference>
<dbReference type="InterPro" id="IPR036322">
    <property type="entry name" value="WD40_repeat_dom_sf"/>
</dbReference>
<dbReference type="Gene3D" id="2.130.10.10">
    <property type="entry name" value="YVTN repeat-like/Quinoprotein amine dehydrogenase"/>
    <property type="match status" value="1"/>
</dbReference>
<dbReference type="GO" id="GO:0006606">
    <property type="term" value="P:protein import into nucleus"/>
    <property type="evidence" value="ECO:0007669"/>
    <property type="project" value="TreeGrafter"/>
</dbReference>
<dbReference type="GO" id="GO:0005789">
    <property type="term" value="C:endoplasmic reticulum membrane"/>
    <property type="evidence" value="ECO:0007669"/>
    <property type="project" value="UniProtKB-SubCell"/>
</dbReference>
<keyword evidence="8" id="KW-0677">Repeat</keyword>
<sequence>MVSIRNAHNDLIHDAVLDYYGKRLATASSDKTIKIFEIDGENQKLVDTLKKHEGPVWQVSWAHPKFGVILASASYDGKVLIWREENRHWNNIHQHAVHKASVNSISWAPQEYGALLLCASSDGFISVVEFKDEGKYDHIIVSAHSFGVNAVSWAPPSVSGSLVQSSGQQQTQESRRFVSGGSDNSVKIWKFDPASNTYVVETTLTGHTDWVRDVAWSPSVLSKSYIASASQDKTVIIWTQEGDGPWTMKLLRSEKFPDVVWRVSWSLSGNVLAVSGGDNKVTLWKENLKGEWESAGVIDE</sequence>
<evidence type="ECO:0000256" key="1">
    <source>
        <dbReference type="ARBA" id="ARBA00004299"/>
    </source>
</evidence>
<dbReference type="GO" id="GO:0032008">
    <property type="term" value="P:positive regulation of TOR signaling"/>
    <property type="evidence" value="ECO:0007669"/>
    <property type="project" value="TreeGrafter"/>
</dbReference>
<reference evidence="18 19" key="1">
    <citation type="submission" date="2019-09" db="EMBL/GenBank/DDBJ databases">
        <authorList>
            <person name="Brejova B."/>
        </authorList>
    </citation>
    <scope>NUCLEOTIDE SEQUENCE [LARGE SCALE GENOMIC DNA]</scope>
</reference>
<dbReference type="Proteomes" id="UP000398389">
    <property type="component" value="Unassembled WGS sequence"/>
</dbReference>
<evidence type="ECO:0000256" key="17">
    <source>
        <dbReference type="PROSITE-ProRule" id="PRU00221"/>
    </source>
</evidence>
<keyword evidence="11" id="KW-0653">Protein transport</keyword>
<keyword evidence="19" id="KW-1185">Reference proteome</keyword>
<dbReference type="PROSITE" id="PS50082">
    <property type="entry name" value="WD_REPEATS_2"/>
    <property type="match status" value="3"/>
</dbReference>
<feature type="repeat" description="WD" evidence="17">
    <location>
        <begin position="173"/>
        <end position="199"/>
    </location>
</feature>
<dbReference type="SUPFAM" id="SSF50978">
    <property type="entry name" value="WD40 repeat-like"/>
    <property type="match status" value="1"/>
</dbReference>
<evidence type="ECO:0000256" key="7">
    <source>
        <dbReference type="ARBA" id="ARBA00022574"/>
    </source>
</evidence>
<keyword evidence="7 17" id="KW-0853">WD repeat</keyword>
<protein>
    <submittedName>
        <fullName evidence="18">Uncharacterized protein</fullName>
    </submittedName>
</protein>